<proteinExistence type="predicted"/>
<dbReference type="RefSeq" id="WP_216651230.1">
    <property type="nucleotide sequence ID" value="NZ_WOFH01000003.1"/>
</dbReference>
<dbReference type="EMBL" id="WOFH01000003">
    <property type="protein sequence ID" value="MUN36999.1"/>
    <property type="molecule type" value="Genomic_DNA"/>
</dbReference>
<feature type="domain" description="Knr4/Smi1-like" evidence="1">
    <location>
        <begin position="17"/>
        <end position="148"/>
    </location>
</feature>
<dbReference type="SUPFAM" id="SSF160631">
    <property type="entry name" value="SMI1/KNR4-like"/>
    <property type="match status" value="1"/>
</dbReference>
<dbReference type="Gene3D" id="3.40.1580.10">
    <property type="entry name" value="SMI1/KNR4-like"/>
    <property type="match status" value="1"/>
</dbReference>
<dbReference type="InterPro" id="IPR018958">
    <property type="entry name" value="Knr4/Smi1-like_dom"/>
</dbReference>
<comment type="caution">
    <text evidence="2">The sequence shown here is derived from an EMBL/GenBank/DDBJ whole genome shotgun (WGS) entry which is preliminary data.</text>
</comment>
<sequence length="160" mass="17669">MFEENDCYTGPEVCTALIDRAERGLGYRLPRRYVEVLRRRNGGVLRKRCYPTEFSTSWASDHFCVEVLLGIGGEWGIDSPSGMGSACLIREWGYPDIGVVVFMTPSAGHDAVMLDYSGCGPLGEPVVAYVDEDRVPRRVADSFSGFLDGLVLCERFAGDD</sequence>
<dbReference type="InterPro" id="IPR037883">
    <property type="entry name" value="Knr4/Smi1-like_sf"/>
</dbReference>
<reference evidence="2 3" key="1">
    <citation type="submission" date="2019-11" db="EMBL/GenBank/DDBJ databases">
        <authorList>
            <person name="Cao P."/>
        </authorList>
    </citation>
    <scope>NUCLEOTIDE SEQUENCE [LARGE SCALE GENOMIC DNA]</scope>
    <source>
        <strain evidence="2 3">NEAU-AAG5</strain>
    </source>
</reference>
<accession>A0A7K1KXW5</accession>
<name>A0A7K1KXW5_9ACTN</name>
<gene>
    <name evidence="2" type="ORF">GNZ18_10365</name>
</gene>
<keyword evidence="3" id="KW-1185">Reference proteome</keyword>
<evidence type="ECO:0000313" key="2">
    <source>
        <dbReference type="EMBL" id="MUN36999.1"/>
    </source>
</evidence>
<dbReference type="AlphaFoldDB" id="A0A7K1KXW5"/>
<dbReference type="Proteomes" id="UP000432015">
    <property type="component" value="Unassembled WGS sequence"/>
</dbReference>
<protein>
    <submittedName>
        <fullName evidence="2">SMI1/KNR4 family protein</fullName>
    </submittedName>
</protein>
<evidence type="ECO:0000313" key="3">
    <source>
        <dbReference type="Proteomes" id="UP000432015"/>
    </source>
</evidence>
<evidence type="ECO:0000259" key="1">
    <source>
        <dbReference type="Pfam" id="PF09346"/>
    </source>
</evidence>
<organism evidence="2 3">
    <name type="scientific">Actinomadura litoris</name>
    <dbReference type="NCBI Taxonomy" id="2678616"/>
    <lineage>
        <taxon>Bacteria</taxon>
        <taxon>Bacillati</taxon>
        <taxon>Actinomycetota</taxon>
        <taxon>Actinomycetes</taxon>
        <taxon>Streptosporangiales</taxon>
        <taxon>Thermomonosporaceae</taxon>
        <taxon>Actinomadura</taxon>
    </lineage>
</organism>
<dbReference type="Pfam" id="PF09346">
    <property type="entry name" value="SMI1_KNR4"/>
    <property type="match status" value="1"/>
</dbReference>